<dbReference type="GO" id="GO:0043161">
    <property type="term" value="P:proteasome-mediated ubiquitin-dependent protein catabolic process"/>
    <property type="evidence" value="ECO:0007669"/>
    <property type="project" value="TreeGrafter"/>
</dbReference>
<dbReference type="GO" id="GO:0031624">
    <property type="term" value="F:ubiquitin conjugating enzyme binding"/>
    <property type="evidence" value="ECO:0007669"/>
    <property type="project" value="TreeGrafter"/>
</dbReference>
<dbReference type="GO" id="GO:0061630">
    <property type="term" value="F:ubiquitin protein ligase activity"/>
    <property type="evidence" value="ECO:0007669"/>
    <property type="project" value="TreeGrafter"/>
</dbReference>
<accession>A0A9P0AUS6</accession>
<protein>
    <recommendedName>
        <fullName evidence="3">E3 ubiquitin-protein ligase</fullName>
    </recommendedName>
</protein>
<dbReference type="PANTHER" id="PTHR45877">
    <property type="entry name" value="E3 UBIQUITIN-PROTEIN LIGASE SIAH2"/>
    <property type="match status" value="1"/>
</dbReference>
<reference evidence="1" key="1">
    <citation type="submission" date="2021-12" db="EMBL/GenBank/DDBJ databases">
        <authorList>
            <person name="King R."/>
        </authorList>
    </citation>
    <scope>NUCLEOTIDE SEQUENCE</scope>
</reference>
<dbReference type="PANTHER" id="PTHR45877:SF2">
    <property type="entry name" value="E3 UBIQUITIN-PROTEIN LIGASE SINA-RELATED"/>
    <property type="match status" value="1"/>
</dbReference>
<dbReference type="Gene3D" id="3.30.40.10">
    <property type="entry name" value="Zinc/RING finger domain, C3HC4 (zinc finger)"/>
    <property type="match status" value="1"/>
</dbReference>
<organism evidence="1 2">
    <name type="scientific">Brassicogethes aeneus</name>
    <name type="common">Rape pollen beetle</name>
    <name type="synonym">Meligethes aeneus</name>
    <dbReference type="NCBI Taxonomy" id="1431903"/>
    <lineage>
        <taxon>Eukaryota</taxon>
        <taxon>Metazoa</taxon>
        <taxon>Ecdysozoa</taxon>
        <taxon>Arthropoda</taxon>
        <taxon>Hexapoda</taxon>
        <taxon>Insecta</taxon>
        <taxon>Pterygota</taxon>
        <taxon>Neoptera</taxon>
        <taxon>Endopterygota</taxon>
        <taxon>Coleoptera</taxon>
        <taxon>Polyphaga</taxon>
        <taxon>Cucujiformia</taxon>
        <taxon>Nitidulidae</taxon>
        <taxon>Meligethinae</taxon>
        <taxon>Brassicogethes</taxon>
    </lineage>
</organism>
<evidence type="ECO:0008006" key="3">
    <source>
        <dbReference type="Google" id="ProtNLM"/>
    </source>
</evidence>
<dbReference type="InterPro" id="IPR013083">
    <property type="entry name" value="Znf_RING/FYVE/PHD"/>
</dbReference>
<proteinExistence type="predicted"/>
<name>A0A9P0AUS6_BRAAE</name>
<dbReference type="OrthoDB" id="6780401at2759"/>
<dbReference type="InterPro" id="IPR004162">
    <property type="entry name" value="SINA-like_animal"/>
</dbReference>
<dbReference type="GO" id="GO:0005737">
    <property type="term" value="C:cytoplasm"/>
    <property type="evidence" value="ECO:0007669"/>
    <property type="project" value="TreeGrafter"/>
</dbReference>
<dbReference type="EMBL" id="OV121141">
    <property type="protein sequence ID" value="CAH0548895.1"/>
    <property type="molecule type" value="Genomic_DNA"/>
</dbReference>
<dbReference type="AlphaFoldDB" id="A0A9P0AUS6"/>
<dbReference type="Proteomes" id="UP001154078">
    <property type="component" value="Chromosome 10"/>
</dbReference>
<sequence>MNTIVPDKVLDEMICSECSKYLSVLPVRAYPNRDTKCGRCIEEDDNGAPSQVNKVIPTMLFKCYNRYEGCTSLLLPDQVEEHEKSCISKNFHMCPLCSDSNMPPYLMLAHFKKYHRCYLLKRPVVQINGTIDSDKYFLYCTENMIFMLNISVDTKKSKIFLDSKLVGPEELAKEISQQFRLQEGSFCMNSKFQPCDTFMQKRFEFSMGQLETLGNIICELILRFDVVQFSKFQVKKNDKLSMINKCYTNKLYLSPTIKKAFPGCKLSTCGMSIINTDGTNILHNYFCLFCKKELYLKQYFCYAKCPKPTVFCGFCKNKRKVSEKCPNGHDLTGYIIRHNEYLNLEVFCKWKCGEHFNSLDLYEHEQNCVYREPITMCPVPNCTIENFKNFSELQNHFKTHKNTILMPYWDSNYWAGNLKENDYYVFMEHITVVFCNNNEKIKLKNIITSDKTKFKIFVNKTQIALNEEIEKPKWDIPLKFRIFEDFIVECK</sequence>
<gene>
    <name evidence="1" type="ORF">MELIAE_LOCUS2246</name>
</gene>
<evidence type="ECO:0000313" key="1">
    <source>
        <dbReference type="EMBL" id="CAH0548895.1"/>
    </source>
</evidence>
<evidence type="ECO:0000313" key="2">
    <source>
        <dbReference type="Proteomes" id="UP001154078"/>
    </source>
</evidence>
<keyword evidence="2" id="KW-1185">Reference proteome</keyword>